<dbReference type="Proteomes" id="UP000265520">
    <property type="component" value="Unassembled WGS sequence"/>
</dbReference>
<feature type="non-terminal residue" evidence="1">
    <location>
        <position position="1"/>
    </location>
</feature>
<name>A0A392URX4_9FABA</name>
<dbReference type="EMBL" id="LXQA010878097">
    <property type="protein sequence ID" value="MCI75246.1"/>
    <property type="molecule type" value="Genomic_DNA"/>
</dbReference>
<evidence type="ECO:0000313" key="2">
    <source>
        <dbReference type="Proteomes" id="UP000265520"/>
    </source>
</evidence>
<comment type="caution">
    <text evidence="1">The sequence shown here is derived from an EMBL/GenBank/DDBJ whole genome shotgun (WGS) entry which is preliminary data.</text>
</comment>
<reference evidence="1 2" key="1">
    <citation type="journal article" date="2018" name="Front. Plant Sci.">
        <title>Red Clover (Trifolium pratense) and Zigzag Clover (T. medium) - A Picture of Genomic Similarities and Differences.</title>
        <authorList>
            <person name="Dluhosova J."/>
            <person name="Istvanek J."/>
            <person name="Nedelnik J."/>
            <person name="Repkova J."/>
        </authorList>
    </citation>
    <scope>NUCLEOTIDE SEQUENCE [LARGE SCALE GENOMIC DNA]</scope>
    <source>
        <strain evidence="2">cv. 10/8</strain>
        <tissue evidence="1">Leaf</tissue>
    </source>
</reference>
<accession>A0A392URX4</accession>
<keyword evidence="2" id="KW-1185">Reference proteome</keyword>
<sequence>LPKPTKSVVSFWVTSAVSNYLMGIQ</sequence>
<proteinExistence type="predicted"/>
<organism evidence="1 2">
    <name type="scientific">Trifolium medium</name>
    <dbReference type="NCBI Taxonomy" id="97028"/>
    <lineage>
        <taxon>Eukaryota</taxon>
        <taxon>Viridiplantae</taxon>
        <taxon>Streptophyta</taxon>
        <taxon>Embryophyta</taxon>
        <taxon>Tracheophyta</taxon>
        <taxon>Spermatophyta</taxon>
        <taxon>Magnoliopsida</taxon>
        <taxon>eudicotyledons</taxon>
        <taxon>Gunneridae</taxon>
        <taxon>Pentapetalae</taxon>
        <taxon>rosids</taxon>
        <taxon>fabids</taxon>
        <taxon>Fabales</taxon>
        <taxon>Fabaceae</taxon>
        <taxon>Papilionoideae</taxon>
        <taxon>50 kb inversion clade</taxon>
        <taxon>NPAAA clade</taxon>
        <taxon>Hologalegina</taxon>
        <taxon>IRL clade</taxon>
        <taxon>Trifolieae</taxon>
        <taxon>Trifolium</taxon>
    </lineage>
</organism>
<dbReference type="AlphaFoldDB" id="A0A392URX4"/>
<evidence type="ECO:0000313" key="1">
    <source>
        <dbReference type="EMBL" id="MCI75246.1"/>
    </source>
</evidence>
<protein>
    <submittedName>
        <fullName evidence="1">Uncharacterized protein</fullName>
    </submittedName>
</protein>